<feature type="compositionally biased region" description="Basic and acidic residues" evidence="9">
    <location>
        <begin position="370"/>
        <end position="390"/>
    </location>
</feature>
<accession>A0A2M4BI75</accession>
<feature type="compositionally biased region" description="Basic and acidic residues" evidence="9">
    <location>
        <begin position="325"/>
        <end position="350"/>
    </location>
</feature>
<evidence type="ECO:0000256" key="7">
    <source>
        <dbReference type="ARBA" id="ARBA00025232"/>
    </source>
</evidence>
<evidence type="ECO:0000256" key="2">
    <source>
        <dbReference type="ARBA" id="ARBA00005249"/>
    </source>
</evidence>
<keyword evidence="6 8" id="KW-0539">Nucleus</keyword>
<dbReference type="Pfam" id="PF05793">
    <property type="entry name" value="TFIIF_alpha"/>
    <property type="match status" value="1"/>
</dbReference>
<organism evidence="10">
    <name type="scientific">Anopheles marajoara</name>
    <dbReference type="NCBI Taxonomy" id="58244"/>
    <lineage>
        <taxon>Eukaryota</taxon>
        <taxon>Metazoa</taxon>
        <taxon>Ecdysozoa</taxon>
        <taxon>Arthropoda</taxon>
        <taxon>Hexapoda</taxon>
        <taxon>Insecta</taxon>
        <taxon>Pterygota</taxon>
        <taxon>Neoptera</taxon>
        <taxon>Endopterygota</taxon>
        <taxon>Diptera</taxon>
        <taxon>Nematocera</taxon>
        <taxon>Culicoidea</taxon>
        <taxon>Culicidae</taxon>
        <taxon>Anophelinae</taxon>
        <taxon>Anopheles</taxon>
    </lineage>
</organism>
<feature type="compositionally biased region" description="Acidic residues" evidence="9">
    <location>
        <begin position="245"/>
        <end position="263"/>
    </location>
</feature>
<evidence type="ECO:0000256" key="3">
    <source>
        <dbReference type="ARBA" id="ARBA00023015"/>
    </source>
</evidence>
<keyword evidence="3 8" id="KW-0805">Transcription regulation</keyword>
<evidence type="ECO:0000256" key="6">
    <source>
        <dbReference type="ARBA" id="ARBA00023242"/>
    </source>
</evidence>
<dbReference type="SUPFAM" id="SSF50916">
    <property type="entry name" value="Rap30/74 interaction domains"/>
    <property type="match status" value="1"/>
</dbReference>
<dbReference type="InterPro" id="IPR036388">
    <property type="entry name" value="WH-like_DNA-bd_sf"/>
</dbReference>
<proteinExistence type="inferred from homology"/>
<dbReference type="PANTHER" id="PTHR13011:SF0">
    <property type="entry name" value="GENERAL TRANSCRIPTION FACTOR IIF SUBUNIT 1"/>
    <property type="match status" value="1"/>
</dbReference>
<dbReference type="InterPro" id="IPR011039">
    <property type="entry name" value="TFIIF_interaction"/>
</dbReference>
<evidence type="ECO:0000313" key="10">
    <source>
        <dbReference type="EMBL" id="MBW52760.1"/>
    </source>
</evidence>
<dbReference type="GO" id="GO:0016251">
    <property type="term" value="F:RNA polymerase II general transcription initiation factor activity"/>
    <property type="evidence" value="ECO:0007669"/>
    <property type="project" value="TreeGrafter"/>
</dbReference>
<dbReference type="PANTHER" id="PTHR13011">
    <property type="entry name" value="TFIIF-ALPHA"/>
    <property type="match status" value="1"/>
</dbReference>
<reference evidence="10" key="1">
    <citation type="submission" date="2018-01" db="EMBL/GenBank/DDBJ databases">
        <title>An insight into the sialome of Amazonian anophelines.</title>
        <authorList>
            <person name="Ribeiro J.M."/>
            <person name="Scarpassa V."/>
            <person name="Calvo E."/>
        </authorList>
    </citation>
    <scope>NUCLEOTIDE SEQUENCE</scope>
    <source>
        <tissue evidence="10">Salivary glands</tissue>
    </source>
</reference>
<feature type="compositionally biased region" description="Polar residues" evidence="9">
    <location>
        <begin position="473"/>
        <end position="489"/>
    </location>
</feature>
<evidence type="ECO:0000256" key="1">
    <source>
        <dbReference type="ARBA" id="ARBA00004123"/>
    </source>
</evidence>
<feature type="compositionally biased region" description="Low complexity" evidence="9">
    <location>
        <begin position="442"/>
        <end position="457"/>
    </location>
</feature>
<feature type="compositionally biased region" description="Basic and acidic residues" evidence="9">
    <location>
        <begin position="226"/>
        <end position="244"/>
    </location>
</feature>
<feature type="region of interest" description="Disordered" evidence="9">
    <location>
        <begin position="1"/>
        <end position="37"/>
    </location>
</feature>
<keyword evidence="4 8" id="KW-0238">DNA-binding</keyword>
<comment type="subcellular location">
    <subcellularLocation>
        <location evidence="1 8">Nucleus</location>
    </subcellularLocation>
</comment>
<dbReference type="GO" id="GO:0032968">
    <property type="term" value="P:positive regulation of transcription elongation by RNA polymerase II"/>
    <property type="evidence" value="ECO:0007669"/>
    <property type="project" value="InterPro"/>
</dbReference>
<dbReference type="GO" id="GO:0003677">
    <property type="term" value="F:DNA binding"/>
    <property type="evidence" value="ECO:0007669"/>
    <property type="project" value="UniProtKB-KW"/>
</dbReference>
<feature type="compositionally biased region" description="Low complexity" evidence="9">
    <location>
        <begin position="413"/>
        <end position="427"/>
    </location>
</feature>
<feature type="compositionally biased region" description="Acidic residues" evidence="9">
    <location>
        <begin position="298"/>
        <end position="313"/>
    </location>
</feature>
<sequence length="586" mass="65455">MERKMGAPSSMKSGTSSSSSSSSGPAAASSSSAAPTGPATVQEYVIRVPKNMKKKYHVMRFNATLNVDFTQWRTVKMERENNQKEFKGMEEVMPKFGAGSEFNRDLREEARRKRFGIISKKYKPEAQPWILRAGGKSGKMFRGIREGGVGENAAFYVFTHAPDGAIEAYPLNEWYNFQPINRYKALSAEEAEQEYGRRKRTMNYFSLMFRKRLKKGEDNEGEEQEETKGKKGEGGKSKDLKISDMDEWIDSDDVSSSDDDDEEGKPKQKDSDDEAKDKKAKNKKKALADSKKKKRDVDEEAVEESDDGDEEGRELDYISDSSVSDSDHEAKAVKEMKSVAEEDALRKLLTSDEDSEEEEKKSEEEEEKDEEKNGKAKEKDKDGKEKDKEAKKKKKAKKNKSKRSESDKKDSSSDFSSDSSDSDAPADAKNKKKVKKEKEGVASNLSSANNSRSASPSIGQLEGNKRKLAGANMPTTDFTGSDNSNSPVSTPAKKVKVESTPSLPPTFAGIVNSSSKDDYGITEEAVRRYLMRKPMTTTELLTKFKNKKTGVSSDKLVETMTQILKRINPVKQTIQGKMYLSIKVSK</sequence>
<evidence type="ECO:0000256" key="8">
    <source>
        <dbReference type="RuleBase" id="RU366044"/>
    </source>
</evidence>
<dbReference type="GO" id="GO:0001096">
    <property type="term" value="F:TFIIF-class transcription factor complex binding"/>
    <property type="evidence" value="ECO:0007669"/>
    <property type="project" value="TreeGrafter"/>
</dbReference>
<dbReference type="Gene3D" id="1.10.10.10">
    <property type="entry name" value="Winged helix-like DNA-binding domain superfamily/Winged helix DNA-binding domain"/>
    <property type="match status" value="1"/>
</dbReference>
<dbReference type="GO" id="GO:0006367">
    <property type="term" value="P:transcription initiation at RNA polymerase II promoter"/>
    <property type="evidence" value="ECO:0007669"/>
    <property type="project" value="InterPro"/>
</dbReference>
<evidence type="ECO:0000256" key="4">
    <source>
        <dbReference type="ARBA" id="ARBA00023125"/>
    </source>
</evidence>
<comment type="similarity">
    <text evidence="2 8">Belongs to the TFIIF alpha subunit family.</text>
</comment>
<feature type="compositionally biased region" description="Basic and acidic residues" evidence="9">
    <location>
        <begin position="402"/>
        <end position="412"/>
    </location>
</feature>
<feature type="region of interest" description="Disordered" evidence="9">
    <location>
        <begin position="216"/>
        <end position="502"/>
    </location>
</feature>
<dbReference type="InterPro" id="IPR036390">
    <property type="entry name" value="WH_DNA-bd_sf"/>
</dbReference>
<protein>
    <recommendedName>
        <fullName evidence="8">Transcription initiation factor IIF subunit alpha</fullName>
    </recommendedName>
</protein>
<dbReference type="CDD" id="cd00240">
    <property type="entry name" value="TFIIFa"/>
    <property type="match status" value="1"/>
</dbReference>
<dbReference type="EMBL" id="GGFJ01003619">
    <property type="protein sequence ID" value="MBW52760.1"/>
    <property type="molecule type" value="Transcribed_RNA"/>
</dbReference>
<evidence type="ECO:0000256" key="9">
    <source>
        <dbReference type="SAM" id="MobiDB-lite"/>
    </source>
</evidence>
<feature type="compositionally biased region" description="Basic residues" evidence="9">
    <location>
        <begin position="391"/>
        <end position="401"/>
    </location>
</feature>
<evidence type="ECO:0000256" key="5">
    <source>
        <dbReference type="ARBA" id="ARBA00023163"/>
    </source>
</evidence>
<name>A0A2M4BI75_9DIPT</name>
<dbReference type="InterPro" id="IPR008851">
    <property type="entry name" value="TFIIF-alpha"/>
</dbReference>
<dbReference type="AlphaFoldDB" id="A0A2M4BI75"/>
<dbReference type="SUPFAM" id="SSF46785">
    <property type="entry name" value="Winged helix' DNA-binding domain"/>
    <property type="match status" value="1"/>
</dbReference>
<dbReference type="GO" id="GO:0005674">
    <property type="term" value="C:transcription factor TFIIF complex"/>
    <property type="evidence" value="ECO:0007669"/>
    <property type="project" value="TreeGrafter"/>
</dbReference>
<comment type="function">
    <text evidence="7 8">TFIIF is a general transcription initiation factor that binds to RNA polymerase II and helps to recruit it to the initiation complex in collaboration with TFIIB. It promotes transcription elongation.</text>
</comment>
<keyword evidence="5 8" id="KW-0804">Transcription</keyword>